<sequence>MIIAGCLLIGVGLGMLFGQTGAGALIGLGAGFLLEFFWSRGKRKES</sequence>
<feature type="transmembrane region" description="Helical" evidence="1">
    <location>
        <begin position="16"/>
        <end position="38"/>
    </location>
</feature>
<protein>
    <submittedName>
        <fullName evidence="2">Uncharacterized protein</fullName>
    </submittedName>
</protein>
<name>A0A1I2NWN4_9BACL</name>
<keyword evidence="1" id="KW-0472">Membrane</keyword>
<keyword evidence="3" id="KW-1185">Reference proteome</keyword>
<gene>
    <name evidence="2" type="ORF">SAMN04488025_1146</name>
</gene>
<evidence type="ECO:0000256" key="1">
    <source>
        <dbReference type="SAM" id="Phobius"/>
    </source>
</evidence>
<reference evidence="2 3" key="1">
    <citation type="submission" date="2016-10" db="EMBL/GenBank/DDBJ databases">
        <authorList>
            <person name="de Groot N.N."/>
        </authorList>
    </citation>
    <scope>NUCLEOTIDE SEQUENCE [LARGE SCALE GENOMIC DNA]</scope>
    <source>
        <strain evidence="2 3">DSM 44945</strain>
    </source>
</reference>
<dbReference type="Proteomes" id="UP000198661">
    <property type="component" value="Unassembled WGS sequence"/>
</dbReference>
<keyword evidence="1" id="KW-1133">Transmembrane helix</keyword>
<evidence type="ECO:0000313" key="2">
    <source>
        <dbReference type="EMBL" id="SFG05681.1"/>
    </source>
</evidence>
<keyword evidence="1" id="KW-0812">Transmembrane</keyword>
<proteinExistence type="predicted"/>
<dbReference type="STRING" id="201973.SAMN04488025_1146"/>
<organism evidence="2 3">
    <name type="scientific">Planifilum fulgidum</name>
    <dbReference type="NCBI Taxonomy" id="201973"/>
    <lineage>
        <taxon>Bacteria</taxon>
        <taxon>Bacillati</taxon>
        <taxon>Bacillota</taxon>
        <taxon>Bacilli</taxon>
        <taxon>Bacillales</taxon>
        <taxon>Thermoactinomycetaceae</taxon>
        <taxon>Planifilum</taxon>
    </lineage>
</organism>
<evidence type="ECO:0000313" key="3">
    <source>
        <dbReference type="Proteomes" id="UP000198661"/>
    </source>
</evidence>
<dbReference type="AlphaFoldDB" id="A0A1I2NWN4"/>
<dbReference type="EMBL" id="FOOK01000014">
    <property type="protein sequence ID" value="SFG05681.1"/>
    <property type="molecule type" value="Genomic_DNA"/>
</dbReference>
<accession>A0A1I2NWN4</accession>